<dbReference type="AlphaFoldDB" id="A0A6S6SY55"/>
<protein>
    <submittedName>
        <fullName evidence="3">Tat (Twin-arginine translocation) pathway signal sequence domain protein</fullName>
    </submittedName>
</protein>
<dbReference type="NCBIfam" id="TIGR01409">
    <property type="entry name" value="TAT_signal_seq"/>
    <property type="match status" value="1"/>
</dbReference>
<feature type="signal peptide" evidence="2">
    <location>
        <begin position="1"/>
        <end position="32"/>
    </location>
</feature>
<gene>
    <name evidence="3" type="ORF">HELGO_WM40726</name>
</gene>
<dbReference type="InterPro" id="IPR006311">
    <property type="entry name" value="TAT_signal"/>
</dbReference>
<feature type="chain" id="PRO_5028290755" evidence="2">
    <location>
        <begin position="33"/>
        <end position="424"/>
    </location>
</feature>
<dbReference type="InterPro" id="IPR019546">
    <property type="entry name" value="TAT_signal_bac_arc"/>
</dbReference>
<name>A0A6S6SY55_9GAMM</name>
<evidence type="ECO:0000256" key="1">
    <source>
        <dbReference type="ARBA" id="ARBA00022729"/>
    </source>
</evidence>
<reference evidence="3" key="1">
    <citation type="submission" date="2020-01" db="EMBL/GenBank/DDBJ databases">
        <authorList>
            <person name="Meier V. D."/>
            <person name="Meier V D."/>
        </authorList>
    </citation>
    <scope>NUCLEOTIDE SEQUENCE</scope>
    <source>
        <strain evidence="3">HLG_WM_MAG_08</strain>
    </source>
</reference>
<proteinExistence type="predicted"/>
<keyword evidence="1 2" id="KW-0732">Signal</keyword>
<accession>A0A6S6SY55</accession>
<evidence type="ECO:0000313" key="3">
    <source>
        <dbReference type="EMBL" id="CAA6813440.1"/>
    </source>
</evidence>
<evidence type="ECO:0000256" key="2">
    <source>
        <dbReference type="SAM" id="SignalP"/>
    </source>
</evidence>
<sequence>MKISQQRRHFLKLLGATGLSAATLPLARIAMAEDNHPRRAIFVFMPDGMVPDKWHAQGTGSSFTLPEMTQPLERVRQHCVFLNGIDMDGPGSTHEGGCAKLLTGGPGRSSDGLVSLDYYLGQQFKNSVIQPHLNLNVVPIYHDKHISFDLNGVPVAAEKNPLAAFESLFGADAGDNYVNQRRLSVLDNSLAELNAIRTQLGNVEKTKLDTHLDSLRELEQKLASDDVVACPAWNFNPTGFEVTRTGLWDNPEYLDPQRMELIGDLHRDVAVHALACDLTRVVTLKWNNSVNNNTMHVANTSKSCHQASHEGGADFVRIKAWYTEQLAKLIEQLAGIPEGSGSLLDNTLIFVGSDLANGSWHNHYDMPFILAGGSAGGIQGGRSLAYSNIPHNRVLVSIAQFMGININSFGTEDSSPGPLSGLIV</sequence>
<dbReference type="EMBL" id="CACVAV010000218">
    <property type="protein sequence ID" value="CAA6813440.1"/>
    <property type="molecule type" value="Genomic_DNA"/>
</dbReference>
<dbReference type="Pfam" id="PF07586">
    <property type="entry name" value="HXXSHH"/>
    <property type="match status" value="1"/>
</dbReference>
<dbReference type="PROSITE" id="PS51318">
    <property type="entry name" value="TAT"/>
    <property type="match status" value="1"/>
</dbReference>
<organism evidence="3">
    <name type="scientific">uncultured Thiotrichaceae bacterium</name>
    <dbReference type="NCBI Taxonomy" id="298394"/>
    <lineage>
        <taxon>Bacteria</taxon>
        <taxon>Pseudomonadati</taxon>
        <taxon>Pseudomonadota</taxon>
        <taxon>Gammaproteobacteria</taxon>
        <taxon>Thiotrichales</taxon>
        <taxon>Thiotrichaceae</taxon>
        <taxon>environmental samples</taxon>
    </lineage>
</organism>
<dbReference type="InterPro" id="IPR011447">
    <property type="entry name" value="DUF1552"/>
</dbReference>